<dbReference type="InterPro" id="IPR001500">
    <property type="entry name" value="A1A_glycop"/>
</dbReference>
<dbReference type="GO" id="GO:0002682">
    <property type="term" value="P:regulation of immune system process"/>
    <property type="evidence" value="ECO:0007669"/>
    <property type="project" value="InterPro"/>
</dbReference>
<dbReference type="AlphaFoldDB" id="A0A8C5KRL5"/>
<evidence type="ECO:0000256" key="8">
    <source>
        <dbReference type="ARBA" id="ARBA00023180"/>
    </source>
</evidence>
<dbReference type="Ensembl" id="ENSJJAT00000019398.1">
    <property type="protein sequence ID" value="ENSJJAP00000012914.1"/>
    <property type="gene ID" value="ENSJJAG00000015826.1"/>
</dbReference>
<evidence type="ECO:0000256" key="7">
    <source>
        <dbReference type="ARBA" id="ARBA00023157"/>
    </source>
</evidence>
<evidence type="ECO:0000259" key="11">
    <source>
        <dbReference type="Pfam" id="PF00061"/>
    </source>
</evidence>
<dbReference type="InterPro" id="IPR012674">
    <property type="entry name" value="Calycin"/>
</dbReference>
<keyword evidence="3" id="KW-0813">Transport</keyword>
<dbReference type="Pfam" id="PF00061">
    <property type="entry name" value="Lipocalin"/>
    <property type="match status" value="1"/>
</dbReference>
<evidence type="ECO:0000256" key="6">
    <source>
        <dbReference type="ARBA" id="ARBA00022729"/>
    </source>
</evidence>
<dbReference type="GO" id="GO:0006953">
    <property type="term" value="P:acute-phase response"/>
    <property type="evidence" value="ECO:0007669"/>
    <property type="project" value="UniProtKB-KW"/>
</dbReference>
<feature type="domain" description="Lipocalin/cytosolic fatty-acid binding" evidence="11">
    <location>
        <begin position="40"/>
        <end position="108"/>
    </location>
</feature>
<reference evidence="12" key="2">
    <citation type="submission" date="2025-09" db="UniProtKB">
        <authorList>
            <consortium name="Ensembl"/>
        </authorList>
    </citation>
    <scope>IDENTIFICATION</scope>
</reference>
<dbReference type="SUPFAM" id="SSF50814">
    <property type="entry name" value="Lipocalins"/>
    <property type="match status" value="1"/>
</dbReference>
<protein>
    <submittedName>
        <fullName evidence="12">Alpha-1-acid glycoprotein 1</fullName>
    </submittedName>
</protein>
<dbReference type="InterPro" id="IPR000566">
    <property type="entry name" value="Lipocln_cytosolic_FA-bd_dom"/>
</dbReference>
<keyword evidence="8" id="KW-0325">Glycoprotein</keyword>
<keyword evidence="6 10" id="KW-0732">Signal</keyword>
<name>A0A8C5KRL5_JACJA</name>
<comment type="subcellular location">
    <subcellularLocation>
        <location evidence="1">Secreted</location>
    </subcellularLocation>
</comment>
<evidence type="ECO:0000256" key="5">
    <source>
        <dbReference type="ARBA" id="ARBA00022525"/>
    </source>
</evidence>
<dbReference type="PANTHER" id="PTHR11967">
    <property type="entry name" value="ALPHA-1-ACID GLYCOPROTEIN"/>
    <property type="match status" value="1"/>
</dbReference>
<reference evidence="12" key="1">
    <citation type="submission" date="2025-08" db="UniProtKB">
        <authorList>
            <consortium name="Ensembl"/>
        </authorList>
    </citation>
    <scope>IDENTIFICATION</scope>
</reference>
<organism evidence="12 13">
    <name type="scientific">Jaculus jaculus</name>
    <name type="common">Lesser Egyptian jerboa</name>
    <dbReference type="NCBI Taxonomy" id="51337"/>
    <lineage>
        <taxon>Eukaryota</taxon>
        <taxon>Metazoa</taxon>
        <taxon>Chordata</taxon>
        <taxon>Craniata</taxon>
        <taxon>Vertebrata</taxon>
        <taxon>Euteleostomi</taxon>
        <taxon>Mammalia</taxon>
        <taxon>Eutheria</taxon>
        <taxon>Euarchontoglires</taxon>
        <taxon>Glires</taxon>
        <taxon>Rodentia</taxon>
        <taxon>Myomorpha</taxon>
        <taxon>Dipodoidea</taxon>
        <taxon>Dipodidae</taxon>
        <taxon>Dipodinae</taxon>
        <taxon>Jaculus</taxon>
    </lineage>
</organism>
<dbReference type="GeneTree" id="ENSGT00390000012130"/>
<sequence length="109" mass="12556">MALPWILTVLSLLPLFDAQNPANVSITAMPITNATLNWLAGKWFYIGSAFRNPEYKQAAEQIQAAFFYFYPNLTEDTILLREYQTMEDRCVYNSSQLRVQRKNGTLSKL</sequence>
<evidence type="ECO:0000256" key="9">
    <source>
        <dbReference type="ARBA" id="ARBA00046193"/>
    </source>
</evidence>
<keyword evidence="4" id="KW-0011">Acute phase</keyword>
<dbReference type="PANTHER" id="PTHR11967:SF2">
    <property type="entry name" value="ALPHA-1-ACID GLYCOPROTEIN 1"/>
    <property type="match status" value="1"/>
</dbReference>
<evidence type="ECO:0000256" key="4">
    <source>
        <dbReference type="ARBA" id="ARBA00022486"/>
    </source>
</evidence>
<keyword evidence="7" id="KW-1015">Disulfide bond</keyword>
<dbReference type="Gene3D" id="2.40.128.20">
    <property type="match status" value="1"/>
</dbReference>
<feature type="chain" id="PRO_5034756484" evidence="10">
    <location>
        <begin position="19"/>
        <end position="109"/>
    </location>
</feature>
<accession>A0A8C5KRL5</accession>
<comment type="similarity">
    <text evidence="2">Belongs to the calycin superfamily. Lipocalin family.</text>
</comment>
<gene>
    <name evidence="12" type="primary">Orm1</name>
</gene>
<feature type="signal peptide" evidence="10">
    <location>
        <begin position="1"/>
        <end position="18"/>
    </location>
</feature>
<evidence type="ECO:0000313" key="12">
    <source>
        <dbReference type="Ensembl" id="ENSJJAP00000012914.1"/>
    </source>
</evidence>
<evidence type="ECO:0000256" key="10">
    <source>
        <dbReference type="SAM" id="SignalP"/>
    </source>
</evidence>
<evidence type="ECO:0000313" key="13">
    <source>
        <dbReference type="Proteomes" id="UP000694385"/>
    </source>
</evidence>
<dbReference type="Proteomes" id="UP000694385">
    <property type="component" value="Unassembled WGS sequence"/>
</dbReference>
<keyword evidence="5" id="KW-0964">Secreted</keyword>
<evidence type="ECO:0000256" key="3">
    <source>
        <dbReference type="ARBA" id="ARBA00022448"/>
    </source>
</evidence>
<evidence type="ECO:0000256" key="2">
    <source>
        <dbReference type="ARBA" id="ARBA00006889"/>
    </source>
</evidence>
<dbReference type="OMA" id="FRNPEYK"/>
<dbReference type="GO" id="GO:0005615">
    <property type="term" value="C:extracellular space"/>
    <property type="evidence" value="ECO:0007669"/>
    <property type="project" value="InterPro"/>
</dbReference>
<evidence type="ECO:0000256" key="1">
    <source>
        <dbReference type="ARBA" id="ARBA00004613"/>
    </source>
</evidence>
<proteinExistence type="inferred from homology"/>
<keyword evidence="13" id="KW-1185">Reference proteome</keyword>
<dbReference type="PRINTS" id="PR00708">
    <property type="entry name" value="A1AGLPROTEIN"/>
</dbReference>
<comment type="function">
    <text evidence="9">Functions as a transport protein in the blood stream. Binds various ligands in the interior of its beta-barrel domain. Appears to function in modulating the activity of the immune system during the acute-phase reaction.</text>
</comment>